<dbReference type="PROSITE" id="PS51481">
    <property type="entry name" value="DHAK"/>
    <property type="match status" value="1"/>
</dbReference>
<evidence type="ECO:0000256" key="2">
    <source>
        <dbReference type="ARBA" id="ARBA00022741"/>
    </source>
</evidence>
<dbReference type="FunFam" id="3.30.1180.20:FF:000001">
    <property type="entry name" value="Dihydroxyacetone kinase 1"/>
    <property type="match status" value="1"/>
</dbReference>
<feature type="domain" description="DhaL" evidence="5">
    <location>
        <begin position="364"/>
        <end position="563"/>
    </location>
</feature>
<dbReference type="PROSITE" id="PS51480">
    <property type="entry name" value="DHAL"/>
    <property type="match status" value="1"/>
</dbReference>
<evidence type="ECO:0000259" key="5">
    <source>
        <dbReference type="PROSITE" id="PS51480"/>
    </source>
</evidence>
<comment type="caution">
    <text evidence="7">The sequence shown here is derived from an EMBL/GenBank/DDBJ whole genome shotgun (WGS) entry which is preliminary data.</text>
</comment>
<dbReference type="SUPFAM" id="SSF82549">
    <property type="entry name" value="DAK1/DegV-like"/>
    <property type="match status" value="1"/>
</dbReference>
<proteinExistence type="predicted"/>
<evidence type="ECO:0000313" key="7">
    <source>
        <dbReference type="EMBL" id="OJH34003.1"/>
    </source>
</evidence>
<name>A0A1L9AVQ8_9BACT</name>
<dbReference type="PANTHER" id="PTHR28629">
    <property type="entry name" value="TRIOKINASE/FMN CYCLASE"/>
    <property type="match status" value="1"/>
</dbReference>
<dbReference type="FunFam" id="3.40.50.10440:FF:000001">
    <property type="entry name" value="Dihydroxyacetone kinase, DhaK subunit"/>
    <property type="match status" value="1"/>
</dbReference>
<dbReference type="GO" id="GO:0005524">
    <property type="term" value="F:ATP binding"/>
    <property type="evidence" value="ECO:0007669"/>
    <property type="project" value="UniProtKB-KW"/>
</dbReference>
<organism evidence="7 8">
    <name type="scientific">Cystobacter ferrugineus</name>
    <dbReference type="NCBI Taxonomy" id="83449"/>
    <lineage>
        <taxon>Bacteria</taxon>
        <taxon>Pseudomonadati</taxon>
        <taxon>Myxococcota</taxon>
        <taxon>Myxococcia</taxon>
        <taxon>Myxococcales</taxon>
        <taxon>Cystobacterineae</taxon>
        <taxon>Archangiaceae</taxon>
        <taxon>Cystobacter</taxon>
    </lineage>
</organism>
<dbReference type="GO" id="GO:0005829">
    <property type="term" value="C:cytosol"/>
    <property type="evidence" value="ECO:0007669"/>
    <property type="project" value="TreeGrafter"/>
</dbReference>
<accession>A0A1L9AVQ8</accession>
<dbReference type="InterPro" id="IPR036117">
    <property type="entry name" value="DhaL_dom_sf"/>
</dbReference>
<feature type="domain" description="DhaK" evidence="6">
    <location>
        <begin position="7"/>
        <end position="331"/>
    </location>
</feature>
<keyword evidence="1" id="KW-0808">Transferase</keyword>
<dbReference type="GO" id="GO:0004371">
    <property type="term" value="F:glycerone kinase activity"/>
    <property type="evidence" value="ECO:0007669"/>
    <property type="project" value="InterPro"/>
</dbReference>
<dbReference type="Gene3D" id="1.25.40.340">
    <property type="match status" value="1"/>
</dbReference>
<dbReference type="NCBIfam" id="NF011049">
    <property type="entry name" value="PRK14479.1"/>
    <property type="match status" value="1"/>
</dbReference>
<keyword evidence="4" id="KW-0067">ATP-binding</keyword>
<dbReference type="STRING" id="83449.BON30_45995"/>
<keyword evidence="3 7" id="KW-0418">Kinase</keyword>
<dbReference type="GO" id="GO:0019563">
    <property type="term" value="P:glycerol catabolic process"/>
    <property type="evidence" value="ECO:0007669"/>
    <property type="project" value="TreeGrafter"/>
</dbReference>
<dbReference type="Proteomes" id="UP000182229">
    <property type="component" value="Unassembled WGS sequence"/>
</dbReference>
<sequence length="566" mass="58266">MKKLINDPRAVVGEMLEGLVSLHPGLALLEGEAVVMRSDLPADPAARQVAVLSGGGSGHEPAHAGYVGPGMLHAAVAGDVFTSPSTDSVLAAIRAVAGPAGALLVVKNYTGDRLNFGLAAELARSEGIPTEIVIVSDDVSLRDTVEPSRRRGIAGTVLVHKVAGAASASGASLAQVAREAAAAASALGTMGVGLGACTVPAAGRPGFTLGEDEMELGLGIHGEQGVRRVPLQPANVLTDTLLSAIVDDQRLGAGDRVVLLINGLGGTPAQELAIIARRALAFLRERGITVERAWSGEFLTALEMPGCSLSLMKVDDERLHRLDAATSAPAWPGSGRFAPARRIAPARPVAHASDATESRPADMEPVHQALLAIADAFDAAETRLTELDGAAGDGDLGISLVRGAAAIRALPPSSWTSPSRALMALSEALRRAIGGSSGPFYATALLRASRRLADHPQPDARAWAEAFQAGVEAVAELGGAGPGDRTMIDALRPAADIFFRELQAGGTPAEAWAEALLAAERGAEATARMKPRLGRASYLGERALGLPDAGAEAVVVWLRALSRFIR</sequence>
<protein>
    <submittedName>
        <fullName evidence="7">Dihydroxyacetone kinase</fullName>
    </submittedName>
</protein>
<dbReference type="Pfam" id="PF02733">
    <property type="entry name" value="Dak1"/>
    <property type="match status" value="1"/>
</dbReference>
<dbReference type="FunFam" id="1.25.40.340:FF:000002">
    <property type="entry name" value="Dihydroxyacetone kinase, L subunit"/>
    <property type="match status" value="1"/>
</dbReference>
<dbReference type="Gene3D" id="3.40.50.10440">
    <property type="entry name" value="Dihydroxyacetone kinase, domain 1"/>
    <property type="match status" value="1"/>
</dbReference>
<evidence type="ECO:0000256" key="1">
    <source>
        <dbReference type="ARBA" id="ARBA00022679"/>
    </source>
</evidence>
<evidence type="ECO:0000313" key="8">
    <source>
        <dbReference type="Proteomes" id="UP000182229"/>
    </source>
</evidence>
<dbReference type="SUPFAM" id="SSF101473">
    <property type="entry name" value="DhaL-like"/>
    <property type="match status" value="1"/>
</dbReference>
<evidence type="ECO:0000256" key="3">
    <source>
        <dbReference type="ARBA" id="ARBA00022777"/>
    </source>
</evidence>
<reference evidence="8" key="1">
    <citation type="submission" date="2016-11" db="EMBL/GenBank/DDBJ databases">
        <authorList>
            <person name="Shukria A."/>
            <person name="Stevens D.C."/>
        </authorList>
    </citation>
    <scope>NUCLEOTIDE SEQUENCE [LARGE SCALE GENOMIC DNA]</scope>
    <source>
        <strain evidence="8">Cbfe23</strain>
    </source>
</reference>
<keyword evidence="8" id="KW-1185">Reference proteome</keyword>
<reference evidence="7 8" key="2">
    <citation type="submission" date="2016-12" db="EMBL/GenBank/DDBJ databases">
        <title>Draft Genome Sequence of Cystobacter ferrugineus Strain Cbfe23.</title>
        <authorList>
            <person name="Akbar S."/>
            <person name="Dowd S.E."/>
            <person name="Stevens D.C."/>
        </authorList>
    </citation>
    <scope>NUCLEOTIDE SEQUENCE [LARGE SCALE GENOMIC DNA]</scope>
    <source>
        <strain evidence="7 8">Cbfe23</strain>
    </source>
</reference>
<keyword evidence="2" id="KW-0547">Nucleotide-binding</keyword>
<dbReference type="InterPro" id="IPR004007">
    <property type="entry name" value="DhaL_dom"/>
</dbReference>
<dbReference type="SMART" id="SM01120">
    <property type="entry name" value="Dak2"/>
    <property type="match status" value="1"/>
</dbReference>
<dbReference type="Gene3D" id="3.30.1180.20">
    <property type="entry name" value="Dihydroxyacetone kinase, domain 2"/>
    <property type="match status" value="1"/>
</dbReference>
<dbReference type="EMBL" id="MPIN01000024">
    <property type="protein sequence ID" value="OJH34003.1"/>
    <property type="molecule type" value="Genomic_DNA"/>
</dbReference>
<gene>
    <name evidence="7" type="ORF">BON30_45995</name>
</gene>
<dbReference type="Pfam" id="PF02734">
    <property type="entry name" value="Dak2"/>
    <property type="match status" value="1"/>
</dbReference>
<dbReference type="OrthoDB" id="9806345at2"/>
<dbReference type="InterPro" id="IPR050861">
    <property type="entry name" value="Dihydroxyacetone_Kinase"/>
</dbReference>
<dbReference type="InterPro" id="IPR004006">
    <property type="entry name" value="DhaK_dom"/>
</dbReference>
<dbReference type="RefSeq" id="WP_071904990.1">
    <property type="nucleotide sequence ID" value="NZ_MPIN01000024.1"/>
</dbReference>
<evidence type="ECO:0000259" key="6">
    <source>
        <dbReference type="PROSITE" id="PS51481"/>
    </source>
</evidence>
<dbReference type="PANTHER" id="PTHR28629:SF4">
    <property type="entry name" value="TRIOKINASE_FMN CYCLASE"/>
    <property type="match status" value="1"/>
</dbReference>
<dbReference type="AlphaFoldDB" id="A0A1L9AVQ8"/>
<evidence type="ECO:0000256" key="4">
    <source>
        <dbReference type="ARBA" id="ARBA00022840"/>
    </source>
</evidence>